<name>A0A975MPT1_9GAMM</name>
<accession>A0A975MPT1</accession>
<dbReference type="InterPro" id="IPR006440">
    <property type="entry name" value="Doc"/>
</dbReference>
<dbReference type="AlphaFoldDB" id="A0A975MPT1"/>
<dbReference type="InterPro" id="IPR003812">
    <property type="entry name" value="Fido"/>
</dbReference>
<dbReference type="RefSeq" id="WP_215583524.1">
    <property type="nucleotide sequence ID" value="NZ_CP073754.1"/>
</dbReference>
<protein>
    <submittedName>
        <fullName evidence="2">Type II toxin-antitoxin system death-on-curing family toxin</fullName>
    </submittedName>
</protein>
<dbReference type="PANTHER" id="PTHR39426">
    <property type="entry name" value="HOMOLOGY TO DEATH-ON-CURING PROTEIN OF PHAGE P1"/>
    <property type="match status" value="1"/>
</dbReference>
<feature type="domain" description="Fido" evidence="1">
    <location>
        <begin position="6"/>
        <end position="122"/>
    </location>
</feature>
<dbReference type="GO" id="GO:0016301">
    <property type="term" value="F:kinase activity"/>
    <property type="evidence" value="ECO:0007669"/>
    <property type="project" value="InterPro"/>
</dbReference>
<dbReference type="KEGG" id="mpad:KEF85_04500"/>
<dbReference type="Pfam" id="PF02661">
    <property type="entry name" value="Fic"/>
    <property type="match status" value="1"/>
</dbReference>
<organism evidence="2 3">
    <name type="scientific">Methylomonas paludis</name>
    <dbReference type="NCBI Taxonomy" id="1173101"/>
    <lineage>
        <taxon>Bacteria</taxon>
        <taxon>Pseudomonadati</taxon>
        <taxon>Pseudomonadota</taxon>
        <taxon>Gammaproteobacteria</taxon>
        <taxon>Methylococcales</taxon>
        <taxon>Methylococcaceae</taxon>
        <taxon>Methylomonas</taxon>
    </lineage>
</organism>
<evidence type="ECO:0000313" key="2">
    <source>
        <dbReference type="EMBL" id="QWF71742.1"/>
    </source>
</evidence>
<evidence type="ECO:0000313" key="3">
    <source>
        <dbReference type="Proteomes" id="UP000676649"/>
    </source>
</evidence>
<dbReference type="Proteomes" id="UP000676649">
    <property type="component" value="Chromosome"/>
</dbReference>
<gene>
    <name evidence="2" type="ORF">KEF85_04500</name>
</gene>
<dbReference type="EMBL" id="CP073754">
    <property type="protein sequence ID" value="QWF71742.1"/>
    <property type="molecule type" value="Genomic_DNA"/>
</dbReference>
<dbReference type="InterPro" id="IPR053737">
    <property type="entry name" value="Type_II_TA_Toxin"/>
</dbReference>
<sequence length="129" mass="13962">MPVIWVEKSVILALHEEHLAEHGGASGILDQSMLESALSQPKNKIAYQSTDIADLAAAYGYSIITNHPFFDGNKRTAFTTMELFLALNGQELLADDASCVITVLKLAEGSQPENECASWIRTNIKPAGS</sequence>
<evidence type="ECO:0000259" key="1">
    <source>
        <dbReference type="PROSITE" id="PS51459"/>
    </source>
</evidence>
<dbReference type="SUPFAM" id="SSF140931">
    <property type="entry name" value="Fic-like"/>
    <property type="match status" value="1"/>
</dbReference>
<dbReference type="PROSITE" id="PS51459">
    <property type="entry name" value="FIDO"/>
    <property type="match status" value="1"/>
</dbReference>
<proteinExistence type="predicted"/>
<reference evidence="2" key="1">
    <citation type="submission" date="2021-04" db="EMBL/GenBank/DDBJ databases">
        <title>Draft genome sequence data of methanotrophic Methylovulum sp. strain S1L and Methylomonas sp. strain S2AM isolated from boreal lake water columns.</title>
        <authorList>
            <person name="Rissanen A.J."/>
            <person name="Mangayil R."/>
            <person name="Svenning M.M."/>
            <person name="Khanongnuch R."/>
        </authorList>
    </citation>
    <scope>NUCLEOTIDE SEQUENCE</scope>
    <source>
        <strain evidence="2">S2AM</strain>
    </source>
</reference>
<dbReference type="PANTHER" id="PTHR39426:SF1">
    <property type="entry name" value="HOMOLOGY TO DEATH-ON-CURING PROTEIN OF PHAGE P1"/>
    <property type="match status" value="1"/>
</dbReference>
<dbReference type="PIRSF" id="PIRSF018297">
    <property type="entry name" value="Doc"/>
    <property type="match status" value="1"/>
</dbReference>
<dbReference type="NCBIfam" id="TIGR01550">
    <property type="entry name" value="DOC_P1"/>
    <property type="match status" value="1"/>
</dbReference>
<dbReference type="Gene3D" id="1.20.120.1870">
    <property type="entry name" value="Fic/DOC protein, Fido domain"/>
    <property type="match status" value="1"/>
</dbReference>
<keyword evidence="3" id="KW-1185">Reference proteome</keyword>
<dbReference type="InterPro" id="IPR036597">
    <property type="entry name" value="Fido-like_dom_sf"/>
</dbReference>